<dbReference type="Pfam" id="PF04773">
    <property type="entry name" value="FecR"/>
    <property type="match status" value="1"/>
</dbReference>
<feature type="domain" description="FecR protein" evidence="2">
    <location>
        <begin position="80"/>
        <end position="182"/>
    </location>
</feature>
<reference evidence="3 4" key="1">
    <citation type="journal article" date="2016" name="Nat. Commun.">
        <title>Thousands of microbial genomes shed light on interconnected biogeochemical processes in an aquifer system.</title>
        <authorList>
            <person name="Anantharaman K."/>
            <person name="Brown C.T."/>
            <person name="Hug L.A."/>
            <person name="Sharon I."/>
            <person name="Castelle C.J."/>
            <person name="Probst A.J."/>
            <person name="Thomas B.C."/>
            <person name="Singh A."/>
            <person name="Wilkins M.J."/>
            <person name="Karaoz U."/>
            <person name="Brodie E.L."/>
            <person name="Williams K.H."/>
            <person name="Hubbard S.S."/>
            <person name="Banfield J.F."/>
        </authorList>
    </citation>
    <scope>NUCLEOTIDE SEQUENCE [LARGE SCALE GENOMIC DNA]</scope>
</reference>
<dbReference type="PANTHER" id="PTHR38731">
    <property type="entry name" value="LIPL45-RELATED LIPOPROTEIN-RELATED"/>
    <property type="match status" value="1"/>
</dbReference>
<organism evidence="3 4">
    <name type="scientific">Candidatus Uhrbacteria bacterium RIFCSPHIGHO2_01_FULL_63_20</name>
    <dbReference type="NCBI Taxonomy" id="1802385"/>
    <lineage>
        <taxon>Bacteria</taxon>
        <taxon>Candidatus Uhriibacteriota</taxon>
    </lineage>
</organism>
<proteinExistence type="predicted"/>
<dbReference type="PANTHER" id="PTHR38731:SF1">
    <property type="entry name" value="FECR PROTEIN DOMAIN-CONTAINING PROTEIN"/>
    <property type="match status" value="1"/>
</dbReference>
<evidence type="ECO:0000256" key="1">
    <source>
        <dbReference type="SAM" id="MobiDB-lite"/>
    </source>
</evidence>
<feature type="region of interest" description="Disordered" evidence="1">
    <location>
        <begin position="465"/>
        <end position="496"/>
    </location>
</feature>
<dbReference type="EMBL" id="MGDT01000007">
    <property type="protein sequence ID" value="OGL66414.1"/>
    <property type="molecule type" value="Genomic_DNA"/>
</dbReference>
<dbReference type="Gene3D" id="2.60.120.1440">
    <property type="match status" value="1"/>
</dbReference>
<name>A0A1F7TLJ3_9BACT</name>
<comment type="caution">
    <text evidence="3">The sequence shown here is derived from an EMBL/GenBank/DDBJ whole genome shotgun (WGS) entry which is preliminary data.</text>
</comment>
<evidence type="ECO:0000313" key="3">
    <source>
        <dbReference type="EMBL" id="OGL66414.1"/>
    </source>
</evidence>
<dbReference type="Proteomes" id="UP000177885">
    <property type="component" value="Unassembled WGS sequence"/>
</dbReference>
<evidence type="ECO:0000259" key="2">
    <source>
        <dbReference type="Pfam" id="PF04773"/>
    </source>
</evidence>
<sequence>MKPSALAAFLGAALVALVAFLFVRIAPPSESALPASLRANAAQMLALTNRLEVEQGSVRLTRVDGEVVEVAAEARVGIGDRIEVSTDGLATIRWFDDSVSRLSGGTDMRVTAADYAPLDPSETHVRFELTAGTVWSKVAGLVDDASSFEAASGSVVAGVRGTAFNFAVDGPLVRVEAVEHAVSVRAADAPVSVLTRGKAAQAVDGSSARALSVTSFKASDAWHARNKAADAKEGETLKRLVLARLRARVGAMPGETGWEEKQREIALAVGAEDPAARAKALIAAARLRAAESVLALVEGTGSRGAVEAAFVQGDEAITAVNAAVTDEGERARLLQSLRAEIKLLGRALEQALPDDEALYAAKERLRDRTWALAEDAQECERLTALHNRAKLFELQDALLGGWTDACSMTAEVDSLRDYALEDAPFATLLEAFLADAKRLCPRRAPILSALPAPVVSAPVPLPAPEEPSVVSAPLEPVNGQAVMPADQDAGGKPSAY</sequence>
<dbReference type="STRING" id="1802385.A2856_01830"/>
<gene>
    <name evidence="3" type="ORF">A2856_01830</name>
</gene>
<protein>
    <recommendedName>
        <fullName evidence="2">FecR protein domain-containing protein</fullName>
    </recommendedName>
</protein>
<evidence type="ECO:0000313" key="4">
    <source>
        <dbReference type="Proteomes" id="UP000177885"/>
    </source>
</evidence>
<accession>A0A1F7TLJ3</accession>
<dbReference type="InterPro" id="IPR006860">
    <property type="entry name" value="FecR"/>
</dbReference>
<dbReference type="AlphaFoldDB" id="A0A1F7TLJ3"/>